<evidence type="ECO:0000256" key="4">
    <source>
        <dbReference type="ARBA" id="ARBA00022692"/>
    </source>
</evidence>
<evidence type="ECO:0000313" key="13">
    <source>
        <dbReference type="Proteomes" id="UP000483379"/>
    </source>
</evidence>
<keyword evidence="8 9" id="KW-0472">Membrane</keyword>
<dbReference type="GO" id="GO:0005524">
    <property type="term" value="F:ATP binding"/>
    <property type="evidence" value="ECO:0007669"/>
    <property type="project" value="UniProtKB-KW"/>
</dbReference>
<dbReference type="FunFam" id="3.40.50.300:FF:000299">
    <property type="entry name" value="ABC transporter ATP-binding protein/permease"/>
    <property type="match status" value="1"/>
</dbReference>
<dbReference type="InterPro" id="IPR039421">
    <property type="entry name" value="Type_1_exporter"/>
</dbReference>
<dbReference type="InterPro" id="IPR003593">
    <property type="entry name" value="AAA+_ATPase"/>
</dbReference>
<sequence>MSRPAARHPDEAGRIAQIRRSRLESEERVARGLGQLDAITRGAAGLAGDAALDPAAAAVRRVLASSGHEVPAARLIGGETRHGGIPDLARRAGGRAREVLLDTDWHRADIGPLVAFRRVAPEGAETEDEREAGTEEHPVSLIRRGRRYQFTDHVTGERGPLTPAMAGVLEPRAYALYPPLPARADRLSGLMSALWPGSGRDVLGLCVAGALLAALGALFPLATALIVDVLIPGAESSLLVQLGLALGVGACLTLLVEMMQERAQLRIDGRTAERLQASLWDRVLRLPASFFKGFSSGDLNARITDVERLRELALELMLSTGLTAVFSLFYLVLLWLYLPQLALVAVGLVLVLALSSLAAGWLKLRHIARLAVADGRLAGLVLQLLQGILKLRVAGAEGRALAQWAERYAEEREATRALRVISYHYGAFADAFQTLSLAVLFALVLVLAAEQPSAGVFIAFLSAHAAFQAAFVGLSHALLQILTAMPYLERARPILTAPLEQHSGARHPGRLSGAVQVSEVTFAYTPGAEPILSELSLRLEPGEHVALVGPSGSGKSTLLRLLLGFETPQSGTVLFDGQELSGLDLAVLRRQIGVVLQTGRVFAGTIYDNIRGASAATLDDCLRAAADAGLERDLEQFPLGLHTPLTEGASTISGGQRQRILIARALVQQPRILFMDEATSALDNRSQARVTQSLERLAVTRLVIAHRLSTIRNADRILVMASGRVVESGDYDTLIARDGPFARLARRQMV</sequence>
<reference evidence="12 13" key="1">
    <citation type="submission" date="2020-02" db="EMBL/GenBank/DDBJ databases">
        <title>Genome sequences of Thiorhodococcus mannitoliphagus and Thiorhodococcus minor, purple sulfur photosynthetic bacteria in the gammaproteobacterial family, Chromatiaceae.</title>
        <authorList>
            <person name="Aviles F.A."/>
            <person name="Meyer T.E."/>
            <person name="Kyndt J.A."/>
        </authorList>
    </citation>
    <scope>NUCLEOTIDE SEQUENCE [LARGE SCALE GENOMIC DNA]</scope>
    <source>
        <strain evidence="12 13">DSM 11518</strain>
    </source>
</reference>
<feature type="transmembrane region" description="Helical" evidence="9">
    <location>
        <begin position="425"/>
        <end position="448"/>
    </location>
</feature>
<gene>
    <name evidence="12" type="ORF">G3446_24410</name>
</gene>
<dbReference type="GO" id="GO:0005886">
    <property type="term" value="C:plasma membrane"/>
    <property type="evidence" value="ECO:0007669"/>
    <property type="project" value="UniProtKB-SubCell"/>
</dbReference>
<dbReference type="InterPro" id="IPR022515">
    <property type="entry name" value="NHPM_micro_ABC2"/>
</dbReference>
<dbReference type="InterPro" id="IPR003439">
    <property type="entry name" value="ABC_transporter-like_ATP-bd"/>
</dbReference>
<dbReference type="EMBL" id="JAAIJQ010000129">
    <property type="protein sequence ID" value="NEV64965.1"/>
    <property type="molecule type" value="Genomic_DNA"/>
</dbReference>
<dbReference type="Gene3D" id="3.40.50.300">
    <property type="entry name" value="P-loop containing nucleotide triphosphate hydrolases"/>
    <property type="match status" value="1"/>
</dbReference>
<dbReference type="GO" id="GO:0016887">
    <property type="term" value="F:ATP hydrolysis activity"/>
    <property type="evidence" value="ECO:0007669"/>
    <property type="project" value="InterPro"/>
</dbReference>
<name>A0A6M0K927_9GAMM</name>
<evidence type="ECO:0000313" key="12">
    <source>
        <dbReference type="EMBL" id="NEV64965.1"/>
    </source>
</evidence>
<keyword evidence="2" id="KW-0813">Transport</keyword>
<feature type="transmembrane region" description="Helical" evidence="9">
    <location>
        <begin position="341"/>
        <end position="362"/>
    </location>
</feature>
<proteinExistence type="predicted"/>
<evidence type="ECO:0000256" key="7">
    <source>
        <dbReference type="ARBA" id="ARBA00022989"/>
    </source>
</evidence>
<dbReference type="Pfam" id="PF00664">
    <property type="entry name" value="ABC_membrane"/>
    <property type="match status" value="1"/>
</dbReference>
<keyword evidence="3" id="KW-1003">Cell membrane</keyword>
<dbReference type="AlphaFoldDB" id="A0A6M0K927"/>
<comment type="subcellular location">
    <subcellularLocation>
        <location evidence="1">Cell membrane</location>
        <topology evidence="1">Multi-pass membrane protein</topology>
    </subcellularLocation>
</comment>
<evidence type="ECO:0000256" key="6">
    <source>
        <dbReference type="ARBA" id="ARBA00022840"/>
    </source>
</evidence>
<feature type="domain" description="ABC transporter" evidence="10">
    <location>
        <begin position="515"/>
        <end position="747"/>
    </location>
</feature>
<dbReference type="InterPro" id="IPR017871">
    <property type="entry name" value="ABC_transporter-like_CS"/>
</dbReference>
<evidence type="ECO:0000259" key="11">
    <source>
        <dbReference type="PROSITE" id="PS50929"/>
    </source>
</evidence>
<evidence type="ECO:0000256" key="2">
    <source>
        <dbReference type="ARBA" id="ARBA00022448"/>
    </source>
</evidence>
<feature type="domain" description="ABC transmembrane type-1" evidence="11">
    <location>
        <begin position="203"/>
        <end position="483"/>
    </location>
</feature>
<keyword evidence="5" id="KW-0547">Nucleotide-binding</keyword>
<dbReference type="Pfam" id="PF00005">
    <property type="entry name" value="ABC_tran"/>
    <property type="match status" value="1"/>
</dbReference>
<comment type="caution">
    <text evidence="12">The sequence shown here is derived from an EMBL/GenBank/DDBJ whole genome shotgun (WGS) entry which is preliminary data.</text>
</comment>
<dbReference type="GO" id="GO:0140359">
    <property type="term" value="F:ABC-type transporter activity"/>
    <property type="evidence" value="ECO:0007669"/>
    <property type="project" value="InterPro"/>
</dbReference>
<dbReference type="PANTHER" id="PTHR24221">
    <property type="entry name" value="ATP-BINDING CASSETTE SUB-FAMILY B"/>
    <property type="match status" value="1"/>
</dbReference>
<dbReference type="PROSITE" id="PS50929">
    <property type="entry name" value="ABC_TM1F"/>
    <property type="match status" value="1"/>
</dbReference>
<evidence type="ECO:0000256" key="5">
    <source>
        <dbReference type="ARBA" id="ARBA00022741"/>
    </source>
</evidence>
<feature type="transmembrane region" description="Helical" evidence="9">
    <location>
        <begin position="202"/>
        <end position="226"/>
    </location>
</feature>
<evidence type="ECO:0000256" key="9">
    <source>
        <dbReference type="SAM" id="Phobius"/>
    </source>
</evidence>
<organism evidence="12 13">
    <name type="scientific">Thiorhodococcus minor</name>
    <dbReference type="NCBI Taxonomy" id="57489"/>
    <lineage>
        <taxon>Bacteria</taxon>
        <taxon>Pseudomonadati</taxon>
        <taxon>Pseudomonadota</taxon>
        <taxon>Gammaproteobacteria</taxon>
        <taxon>Chromatiales</taxon>
        <taxon>Chromatiaceae</taxon>
        <taxon>Thiorhodococcus</taxon>
    </lineage>
</organism>
<dbReference type="InterPro" id="IPR027417">
    <property type="entry name" value="P-loop_NTPase"/>
</dbReference>
<keyword evidence="13" id="KW-1185">Reference proteome</keyword>
<feature type="transmembrane region" description="Helical" evidence="9">
    <location>
        <begin position="312"/>
        <end position="335"/>
    </location>
</feature>
<feature type="transmembrane region" description="Helical" evidence="9">
    <location>
        <begin position="238"/>
        <end position="256"/>
    </location>
</feature>
<dbReference type="Gene3D" id="1.20.1560.10">
    <property type="entry name" value="ABC transporter type 1, transmembrane domain"/>
    <property type="match status" value="1"/>
</dbReference>
<keyword evidence="6" id="KW-0067">ATP-binding</keyword>
<dbReference type="Proteomes" id="UP000483379">
    <property type="component" value="Unassembled WGS sequence"/>
</dbReference>
<dbReference type="GO" id="GO:0034040">
    <property type="term" value="F:ATPase-coupled lipid transmembrane transporter activity"/>
    <property type="evidence" value="ECO:0007669"/>
    <property type="project" value="TreeGrafter"/>
</dbReference>
<dbReference type="SMART" id="SM00382">
    <property type="entry name" value="AAA"/>
    <property type="match status" value="1"/>
</dbReference>
<dbReference type="SUPFAM" id="SSF52540">
    <property type="entry name" value="P-loop containing nucleoside triphosphate hydrolases"/>
    <property type="match status" value="1"/>
</dbReference>
<accession>A0A6M0K927</accession>
<dbReference type="NCBIfam" id="TIGR03797">
    <property type="entry name" value="NHLM_micro_ABC2"/>
    <property type="match status" value="1"/>
</dbReference>
<feature type="transmembrane region" description="Helical" evidence="9">
    <location>
        <begin position="454"/>
        <end position="482"/>
    </location>
</feature>
<evidence type="ECO:0000256" key="3">
    <source>
        <dbReference type="ARBA" id="ARBA00022475"/>
    </source>
</evidence>
<keyword evidence="4 9" id="KW-0812">Transmembrane</keyword>
<dbReference type="SUPFAM" id="SSF90123">
    <property type="entry name" value="ABC transporter transmembrane region"/>
    <property type="match status" value="1"/>
</dbReference>
<evidence type="ECO:0000259" key="10">
    <source>
        <dbReference type="PROSITE" id="PS50893"/>
    </source>
</evidence>
<dbReference type="PANTHER" id="PTHR24221:SF654">
    <property type="entry name" value="ATP-BINDING CASSETTE SUB-FAMILY B MEMBER 6"/>
    <property type="match status" value="1"/>
</dbReference>
<dbReference type="InterPro" id="IPR011527">
    <property type="entry name" value="ABC1_TM_dom"/>
</dbReference>
<protein>
    <submittedName>
        <fullName evidence="12">NHLP bacteriocin export ABC transporter permease/ATPase subunit</fullName>
    </submittedName>
</protein>
<evidence type="ECO:0000256" key="1">
    <source>
        <dbReference type="ARBA" id="ARBA00004651"/>
    </source>
</evidence>
<dbReference type="RefSeq" id="WP_164456231.1">
    <property type="nucleotide sequence ID" value="NZ_JAAIJQ010000129.1"/>
</dbReference>
<dbReference type="InterPro" id="IPR036640">
    <property type="entry name" value="ABC1_TM_sf"/>
</dbReference>
<dbReference type="PROSITE" id="PS00211">
    <property type="entry name" value="ABC_TRANSPORTER_1"/>
    <property type="match status" value="1"/>
</dbReference>
<keyword evidence="7 9" id="KW-1133">Transmembrane helix</keyword>
<evidence type="ECO:0000256" key="8">
    <source>
        <dbReference type="ARBA" id="ARBA00023136"/>
    </source>
</evidence>
<dbReference type="PROSITE" id="PS50893">
    <property type="entry name" value="ABC_TRANSPORTER_2"/>
    <property type="match status" value="1"/>
</dbReference>